<dbReference type="Proteomes" id="UP001363010">
    <property type="component" value="Unassembled WGS sequence"/>
</dbReference>
<dbReference type="Gene3D" id="3.30.530.20">
    <property type="match status" value="1"/>
</dbReference>
<dbReference type="Pfam" id="PF06240">
    <property type="entry name" value="COXG"/>
    <property type="match status" value="1"/>
</dbReference>
<proteinExistence type="predicted"/>
<dbReference type="PANTHER" id="PTHR38588">
    <property type="entry name" value="BLL0334 PROTEIN"/>
    <property type="match status" value="1"/>
</dbReference>
<accession>A0ABU8W3W6</accession>
<sequence length="231" mass="23040">MKVTLEKTFAMPGSADAAWAVLQDIDAVAGCMPGARITERIDATHFKGTVGVKFGPASMSFRGEVEIVSMDAAGRTLRLVGKGTDTTGGSGAAMDLTARVEAVDATACNLVGTSEVSMSGKAAAFGGRMMDSVADQVLKQFAGNFAAKVQAVQALGAAATPVPDAPVGEAAAAAAASSALASSAAASSASAPAAPPAVAPPPAEAPQLNAFALAWAIFKDWLRSLFGARRA</sequence>
<dbReference type="InterPro" id="IPR010419">
    <property type="entry name" value="CO_DH_gsu"/>
</dbReference>
<dbReference type="RefSeq" id="WP_340365348.1">
    <property type="nucleotide sequence ID" value="NZ_JBBKZV010000013.1"/>
</dbReference>
<dbReference type="EMBL" id="JBBKZV010000013">
    <property type="protein sequence ID" value="MEJ8824313.1"/>
    <property type="molecule type" value="Genomic_DNA"/>
</dbReference>
<evidence type="ECO:0000313" key="2">
    <source>
        <dbReference type="Proteomes" id="UP001363010"/>
    </source>
</evidence>
<comment type="caution">
    <text evidence="1">The sequence shown here is derived from an EMBL/GenBank/DDBJ whole genome shotgun (WGS) entry which is preliminary data.</text>
</comment>
<dbReference type="CDD" id="cd07823">
    <property type="entry name" value="SRPBCC_5"/>
    <property type="match status" value="1"/>
</dbReference>
<keyword evidence="2" id="KW-1185">Reference proteome</keyword>
<dbReference type="SUPFAM" id="SSF55961">
    <property type="entry name" value="Bet v1-like"/>
    <property type="match status" value="1"/>
</dbReference>
<gene>
    <name evidence="1" type="ORF">WKW80_20120</name>
</gene>
<protein>
    <submittedName>
        <fullName evidence="1">SRPBCC family protein</fullName>
    </submittedName>
</protein>
<reference evidence="1 2" key="1">
    <citation type="submission" date="2024-03" db="EMBL/GenBank/DDBJ databases">
        <title>Novel species of the genus Variovorax.</title>
        <authorList>
            <person name="Liu Q."/>
            <person name="Xin Y.-H."/>
        </authorList>
    </citation>
    <scope>NUCLEOTIDE SEQUENCE [LARGE SCALE GENOMIC DNA]</scope>
    <source>
        <strain evidence="1 2">KACC 18501</strain>
    </source>
</reference>
<evidence type="ECO:0000313" key="1">
    <source>
        <dbReference type="EMBL" id="MEJ8824313.1"/>
    </source>
</evidence>
<dbReference type="InterPro" id="IPR023393">
    <property type="entry name" value="START-like_dom_sf"/>
</dbReference>
<name>A0ABU8W3W6_9BURK</name>
<organism evidence="1 2">
    <name type="scientific">Variovorax humicola</name>
    <dbReference type="NCBI Taxonomy" id="1769758"/>
    <lineage>
        <taxon>Bacteria</taxon>
        <taxon>Pseudomonadati</taxon>
        <taxon>Pseudomonadota</taxon>
        <taxon>Betaproteobacteria</taxon>
        <taxon>Burkholderiales</taxon>
        <taxon>Comamonadaceae</taxon>
        <taxon>Variovorax</taxon>
    </lineage>
</organism>
<dbReference type="PANTHER" id="PTHR38588:SF1">
    <property type="entry name" value="BLL0334 PROTEIN"/>
    <property type="match status" value="1"/>
</dbReference>